<dbReference type="Proteomes" id="UP000515922">
    <property type="component" value="Segment"/>
</dbReference>
<protein>
    <submittedName>
        <fullName evidence="1">Uncharacterized protein</fullName>
    </submittedName>
</protein>
<organism evidence="1 3">
    <name type="scientific">Streptomyces phage Coruscant</name>
    <dbReference type="NCBI Taxonomy" id="2739834"/>
    <lineage>
        <taxon>Viruses</taxon>
        <taxon>Duplodnaviria</taxon>
        <taxon>Heunggongvirae</taxon>
        <taxon>Uroviricota</taxon>
        <taxon>Caudoviricetes</taxon>
        <taxon>Stanwilliamsviridae</taxon>
        <taxon>Boydwoodruffvirinae</taxon>
        <taxon>Coruscantvirus</taxon>
        <taxon>Coruscantvirus coruscant</taxon>
    </lineage>
</organism>
<evidence type="ECO:0000313" key="2">
    <source>
        <dbReference type="EMBL" id="QMP84369.1"/>
    </source>
</evidence>
<keyword evidence="3" id="KW-1185">Reference proteome</keyword>
<evidence type="ECO:0000313" key="3">
    <source>
        <dbReference type="Proteomes" id="UP000515922"/>
    </source>
</evidence>
<sequence>MEKVPSYKSLVRIIYMNGTVLELKDLRGPKEALNWFSNGMRGKTPMVEYTYDDGGGQLISLANVMRITVDHPRKVQR</sequence>
<evidence type="ECO:0000313" key="1">
    <source>
        <dbReference type="EMBL" id="QMP84145.1"/>
    </source>
</evidence>
<name>A0A7G4AVV5_9CAUD</name>
<dbReference type="EMBL" id="MT711976">
    <property type="protein sequence ID" value="QMP84145.1"/>
    <property type="molecule type" value="Genomic_DNA"/>
</dbReference>
<dbReference type="EMBL" id="MT711976">
    <property type="protein sequence ID" value="QMP84369.1"/>
    <property type="molecule type" value="Genomic_DNA"/>
</dbReference>
<accession>A0A7G4AVV5</accession>
<proteinExistence type="predicted"/>
<reference evidence="1 3" key="1">
    <citation type="submission" date="2020-07" db="EMBL/GenBank/DDBJ databases">
        <title>Streptomyces phage Genome sequencing and assembly.</title>
        <authorList>
            <person name="Sharma V."/>
            <person name="Hardy A."/>
            <person name="Frunzke J."/>
        </authorList>
    </citation>
    <scope>NUCLEOTIDE SEQUENCE [LARGE SCALE GENOMIC DNA]</scope>
</reference>
<gene>
    <name evidence="1" type="ORF">HUN41_00015</name>
    <name evidence="2" type="ORF">HUN41_00281</name>
</gene>